<dbReference type="EMBL" id="QSKW01000015">
    <property type="protein sequence ID" value="RHE97033.1"/>
    <property type="molecule type" value="Genomic_DNA"/>
</dbReference>
<evidence type="ECO:0000313" key="10">
    <source>
        <dbReference type="EMBL" id="RGR65394.1"/>
    </source>
</evidence>
<keyword evidence="3 5" id="KW-0378">Hydrolase</keyword>
<evidence type="ECO:0000313" key="8">
    <source>
        <dbReference type="EMBL" id="CUO38594.1"/>
    </source>
</evidence>
<dbReference type="GO" id="GO:0004252">
    <property type="term" value="F:serine-type endopeptidase activity"/>
    <property type="evidence" value="ECO:0007669"/>
    <property type="project" value="UniProtKB-UniRule"/>
</dbReference>
<dbReference type="OrthoDB" id="9762689at2"/>
<organism evidence="7 13">
    <name type="scientific">Roseburia inulinivorans</name>
    <dbReference type="NCBI Taxonomy" id="360807"/>
    <lineage>
        <taxon>Bacteria</taxon>
        <taxon>Bacillati</taxon>
        <taxon>Bacillota</taxon>
        <taxon>Clostridia</taxon>
        <taxon>Lachnospirales</taxon>
        <taxon>Lachnospiraceae</taxon>
        <taxon>Roseburia</taxon>
    </lineage>
</organism>
<evidence type="ECO:0000259" key="6">
    <source>
        <dbReference type="Pfam" id="PF00082"/>
    </source>
</evidence>
<dbReference type="EMBL" id="QRTF01000042">
    <property type="protein sequence ID" value="RGQ45844.1"/>
    <property type="molecule type" value="Genomic_DNA"/>
</dbReference>
<proteinExistence type="inferred from homology"/>
<comment type="similarity">
    <text evidence="1 5">Belongs to the peptidase S8 family.</text>
</comment>
<dbReference type="EMBL" id="CVRS01000093">
    <property type="protein sequence ID" value="CRL41749.1"/>
    <property type="molecule type" value="Genomic_DNA"/>
</dbReference>
<dbReference type="Proteomes" id="UP000283492">
    <property type="component" value="Unassembled WGS sequence"/>
</dbReference>
<evidence type="ECO:0000256" key="4">
    <source>
        <dbReference type="ARBA" id="ARBA00022825"/>
    </source>
</evidence>
<evidence type="ECO:0000313" key="11">
    <source>
        <dbReference type="EMBL" id="RHA87578.1"/>
    </source>
</evidence>
<dbReference type="RefSeq" id="WP_021922141.1">
    <property type="nucleotide sequence ID" value="NZ_CABJFX010000019.1"/>
</dbReference>
<evidence type="ECO:0000256" key="5">
    <source>
        <dbReference type="PROSITE-ProRule" id="PRU01240"/>
    </source>
</evidence>
<evidence type="ECO:0000313" key="15">
    <source>
        <dbReference type="Proteomes" id="UP000283492"/>
    </source>
</evidence>
<dbReference type="InterPro" id="IPR017310">
    <property type="entry name" value="Pept_S8A_subtilisin_clostridia"/>
</dbReference>
<dbReference type="Proteomes" id="UP000283738">
    <property type="component" value="Unassembled WGS sequence"/>
</dbReference>
<evidence type="ECO:0000313" key="17">
    <source>
        <dbReference type="Proteomes" id="UP000285820"/>
    </source>
</evidence>
<feature type="active site" description="Charge relay system" evidence="5">
    <location>
        <position position="102"/>
    </location>
</feature>
<dbReference type="Proteomes" id="UP000286271">
    <property type="component" value="Unassembled WGS sequence"/>
</dbReference>
<dbReference type="InterPro" id="IPR015500">
    <property type="entry name" value="Peptidase_S8_subtilisin-rel"/>
</dbReference>
<protein>
    <submittedName>
        <fullName evidence="7 9">Peptidase</fullName>
    </submittedName>
    <submittedName>
        <fullName evidence="8">Type VII secretion-associated serine protease mycosin</fullName>
    </submittedName>
</protein>
<dbReference type="PROSITE" id="PS00137">
    <property type="entry name" value="SUBTILASE_HIS"/>
    <property type="match status" value="1"/>
</dbReference>
<evidence type="ECO:0000313" key="13">
    <source>
        <dbReference type="Proteomes" id="UP000049828"/>
    </source>
</evidence>
<reference evidence="15 16" key="3">
    <citation type="submission" date="2018-08" db="EMBL/GenBank/DDBJ databases">
        <title>A genome reference for cultivated species of the human gut microbiota.</title>
        <authorList>
            <person name="Zou Y."/>
            <person name="Xue W."/>
            <person name="Luo G."/>
        </authorList>
    </citation>
    <scope>NUCLEOTIDE SEQUENCE [LARGE SCALE GENOMIC DNA]</scope>
    <source>
        <strain evidence="10 17">AF24-4</strain>
        <strain evidence="9 16">AF28-15</strain>
        <strain evidence="12 18">AM27-11</strain>
        <strain evidence="11 15">AM42-1AC</strain>
    </source>
</reference>
<dbReference type="GO" id="GO:0006508">
    <property type="term" value="P:proteolysis"/>
    <property type="evidence" value="ECO:0007669"/>
    <property type="project" value="UniProtKB-KW"/>
</dbReference>
<feature type="domain" description="Peptidase S8/S53" evidence="6">
    <location>
        <begin position="93"/>
        <end position="287"/>
    </location>
</feature>
<dbReference type="PRINTS" id="PR00723">
    <property type="entry name" value="SUBTILISIN"/>
</dbReference>
<evidence type="ECO:0000256" key="2">
    <source>
        <dbReference type="ARBA" id="ARBA00022670"/>
    </source>
</evidence>
<dbReference type="Proteomes" id="UP000095395">
    <property type="component" value="Unassembled WGS sequence"/>
</dbReference>
<reference evidence="7" key="2">
    <citation type="submission" date="2015-05" db="EMBL/GenBank/DDBJ databases">
        <authorList>
            <person name="Wang D.B."/>
            <person name="Wang M."/>
        </authorList>
    </citation>
    <scope>NUCLEOTIDE SEQUENCE [LARGE SCALE GENOMIC DNA]</scope>
    <source>
        <strain evidence="7">L1-83</strain>
    </source>
</reference>
<dbReference type="Gene3D" id="2.60.120.1290">
    <property type="match status" value="1"/>
</dbReference>
<dbReference type="InterPro" id="IPR051048">
    <property type="entry name" value="Peptidase_S8/S53_subtilisin"/>
</dbReference>
<dbReference type="SUPFAM" id="SSF52743">
    <property type="entry name" value="Subtilisin-like"/>
    <property type="match status" value="1"/>
</dbReference>
<dbReference type="Proteomes" id="UP000049828">
    <property type="component" value="Unassembled WGS sequence"/>
</dbReference>
<accession>A0A0M6WX59</accession>
<evidence type="ECO:0000313" key="7">
    <source>
        <dbReference type="EMBL" id="CRL41749.1"/>
    </source>
</evidence>
<dbReference type="Pfam" id="PF00082">
    <property type="entry name" value="Peptidase_S8"/>
    <property type="match status" value="2"/>
</dbReference>
<dbReference type="PANTHER" id="PTHR43399">
    <property type="entry name" value="SUBTILISIN-RELATED"/>
    <property type="match status" value="1"/>
</dbReference>
<keyword evidence="4 5" id="KW-0720">Serine protease</keyword>
<reference evidence="13" key="1">
    <citation type="submission" date="2015-05" db="EMBL/GenBank/DDBJ databases">
        <authorList>
            <consortium name="Pathogen Informatics"/>
        </authorList>
    </citation>
    <scope>NUCLEOTIDE SEQUENCE [LARGE SCALE GENOMIC DNA]</scope>
    <source>
        <strain evidence="8 14">2789STDY5608835</strain>
        <strain evidence="13">L1-83</strain>
    </source>
</reference>
<dbReference type="PANTHER" id="PTHR43399:SF4">
    <property type="entry name" value="CELL WALL-ASSOCIATED PROTEASE"/>
    <property type="match status" value="1"/>
</dbReference>
<dbReference type="EMBL" id="QRUN01000031">
    <property type="protein sequence ID" value="RGR65394.1"/>
    <property type="molecule type" value="Genomic_DNA"/>
</dbReference>
<dbReference type="AlphaFoldDB" id="A0A0M6WX59"/>
<dbReference type="EMBL" id="QSFX01000019">
    <property type="protein sequence ID" value="RHA87578.1"/>
    <property type="molecule type" value="Genomic_DNA"/>
</dbReference>
<dbReference type="InterPro" id="IPR022398">
    <property type="entry name" value="Peptidase_S8_His-AS"/>
</dbReference>
<dbReference type="Gene3D" id="3.40.50.200">
    <property type="entry name" value="Peptidase S8/S53 domain"/>
    <property type="match status" value="1"/>
</dbReference>
<dbReference type="Proteomes" id="UP000285820">
    <property type="component" value="Unassembled WGS sequence"/>
</dbReference>
<dbReference type="EMBL" id="CYYR01000026">
    <property type="protein sequence ID" value="CUO38594.1"/>
    <property type="molecule type" value="Genomic_DNA"/>
</dbReference>
<keyword evidence="13" id="KW-1185">Reference proteome</keyword>
<keyword evidence="2 5" id="KW-0645">Protease</keyword>
<gene>
    <name evidence="12" type="ORF">DW707_10370</name>
    <name evidence="11" type="ORF">DW914_10945</name>
    <name evidence="10" type="ORF">DWY29_14825</name>
    <name evidence="9" type="ORF">DWY96_14690</name>
    <name evidence="8" type="ORF">ERS852392_03007</name>
    <name evidence="7" type="ORF">RIL183_29511</name>
</gene>
<evidence type="ECO:0000313" key="16">
    <source>
        <dbReference type="Proteomes" id="UP000283738"/>
    </source>
</evidence>
<evidence type="ECO:0000256" key="1">
    <source>
        <dbReference type="ARBA" id="ARBA00011073"/>
    </source>
</evidence>
<feature type="active site" description="Charge relay system" evidence="5">
    <location>
        <position position="170"/>
    </location>
</feature>
<dbReference type="CDD" id="cd07478">
    <property type="entry name" value="Peptidases_S8_CspA-like"/>
    <property type="match status" value="1"/>
</dbReference>
<feature type="domain" description="Peptidase S8/S53" evidence="6">
    <location>
        <begin position="417"/>
        <end position="548"/>
    </location>
</feature>
<name>A0A0M6WX59_9FIRM</name>
<dbReference type="InterPro" id="IPR034045">
    <property type="entry name" value="Pep_S8_CspA-like"/>
</dbReference>
<evidence type="ECO:0000256" key="3">
    <source>
        <dbReference type="ARBA" id="ARBA00022801"/>
    </source>
</evidence>
<dbReference type="InterPro" id="IPR023827">
    <property type="entry name" value="Peptidase_S8_Asp-AS"/>
</dbReference>
<evidence type="ECO:0000313" key="9">
    <source>
        <dbReference type="EMBL" id="RGQ45844.1"/>
    </source>
</evidence>
<sequence>MSDCEEKIYSNDYVDFIISKDVLDVIDLSSDCIQRIDEEKDTYFYPRSFFRIFDFPADSYASVPKCYGLLDETALEVSGILKLQQQPALALKGQGVMIGFIDTGIDYRNPVFQYSDGTTRIYRIWDQTIRDGTKPEGIAYGSEYKTEQINAALRAENPLETVPSMDTNGHGTFVAGVACGSEDVEDNFIGAAPFSEIAVVKLKEAKTYLREFYFIPDSVPAYQENDIMMAVSYLDRLAKERDMPLVICIALGSNMGNRGKDGQLATYLDIVSRRRKRCSVAAVGNEANARHHFLGKIQPDMEYESVEVSVEENMPGFFIEMWANAPELYAVSVSSPTGEVLPKVPYRSGGRQEFVFIFEQTRVSIDYRLTGRRQGNQLIYLRFSNAAQGIWTINVYPQSIVTGDYNMWLPMRNFTSGNVFFLRSNPNHTITVPGNAGQVISTGGYNVANGGLYLDSGRGFTLSGEVKPDFCAPAVNVYGPGLRNRFVTMTGTSAAAAITAGACAQIMEWGLVKRNQIFMSSADIKNMLIRGADRADDRSYPNPSWGYGTLDVYGAFEDLRR</sequence>
<dbReference type="STRING" id="360807.ERS852392_03007"/>
<evidence type="ECO:0000313" key="14">
    <source>
        <dbReference type="Proteomes" id="UP000095395"/>
    </source>
</evidence>
<evidence type="ECO:0000313" key="18">
    <source>
        <dbReference type="Proteomes" id="UP000286271"/>
    </source>
</evidence>
<dbReference type="PROSITE" id="PS51892">
    <property type="entry name" value="SUBTILASE"/>
    <property type="match status" value="1"/>
</dbReference>
<dbReference type="PIRSF" id="PIRSF037894">
    <property type="entry name" value="Subtilisin_rel_CspABC"/>
    <property type="match status" value="1"/>
</dbReference>
<dbReference type="InterPro" id="IPR000209">
    <property type="entry name" value="Peptidase_S8/S53_dom"/>
</dbReference>
<evidence type="ECO:0000313" key="12">
    <source>
        <dbReference type="EMBL" id="RHE97033.1"/>
    </source>
</evidence>
<feature type="active site" description="Charge relay system" evidence="5">
    <location>
        <position position="493"/>
    </location>
</feature>
<dbReference type="InterPro" id="IPR036852">
    <property type="entry name" value="Peptidase_S8/S53_dom_sf"/>
</dbReference>
<dbReference type="PROSITE" id="PS00136">
    <property type="entry name" value="SUBTILASE_ASP"/>
    <property type="match status" value="1"/>
</dbReference>